<organism evidence="3 4">
    <name type="scientific">Legionella taurinensis</name>
    <dbReference type="NCBI Taxonomy" id="70611"/>
    <lineage>
        <taxon>Bacteria</taxon>
        <taxon>Pseudomonadati</taxon>
        <taxon>Pseudomonadota</taxon>
        <taxon>Gammaproteobacteria</taxon>
        <taxon>Legionellales</taxon>
        <taxon>Legionellaceae</taxon>
        <taxon>Legionella</taxon>
    </lineage>
</organism>
<evidence type="ECO:0000313" key="4">
    <source>
        <dbReference type="Proteomes" id="UP000270757"/>
    </source>
</evidence>
<feature type="transmembrane region" description="Helical" evidence="2">
    <location>
        <begin position="727"/>
        <end position="754"/>
    </location>
</feature>
<reference evidence="3 4" key="1">
    <citation type="submission" date="2018-09" db="EMBL/GenBank/DDBJ databases">
        <title>Draft genome sequences of Legionella taurinensis isolated from water samples.</title>
        <authorList>
            <person name="Chakeri A."/>
            <person name="Allerberger F."/>
            <person name="Kundi M."/>
            <person name="Ruppitsch W."/>
            <person name="Schmid D."/>
        </authorList>
    </citation>
    <scope>NUCLEOTIDE SEQUENCE [LARGE SCALE GENOMIC DNA]</scope>
    <source>
        <strain evidence="3 4">4570-18-6</strain>
    </source>
</reference>
<dbReference type="GeneID" id="48948274"/>
<comment type="caution">
    <text evidence="3">The sequence shown here is derived from an EMBL/GenBank/DDBJ whole genome shotgun (WGS) entry which is preliminary data.</text>
</comment>
<protein>
    <submittedName>
        <fullName evidence="3">Phage holin family protein</fullName>
    </submittedName>
</protein>
<proteinExistence type="predicted"/>
<gene>
    <name evidence="3" type="ORF">D6J04_11040</name>
</gene>
<dbReference type="AlphaFoldDB" id="A0A3A5L2C9"/>
<feature type="compositionally biased region" description="Acidic residues" evidence="1">
    <location>
        <begin position="837"/>
        <end position="851"/>
    </location>
</feature>
<feature type="transmembrane region" description="Helical" evidence="2">
    <location>
        <begin position="766"/>
        <end position="789"/>
    </location>
</feature>
<keyword evidence="2" id="KW-0812">Transmembrane</keyword>
<dbReference type="RefSeq" id="WP_115300965.1">
    <property type="nucleotide sequence ID" value="NZ_CAAAIR010000012.1"/>
</dbReference>
<name>A0A3A5L2C9_9GAMM</name>
<evidence type="ECO:0000256" key="1">
    <source>
        <dbReference type="SAM" id="MobiDB-lite"/>
    </source>
</evidence>
<accession>A0A3A5L2C9</accession>
<evidence type="ECO:0000256" key="2">
    <source>
        <dbReference type="SAM" id="Phobius"/>
    </source>
</evidence>
<sequence length="879" mass="97952">MTLILEQFLKGGKNERVLVTEDAPKGRKPQNFEEYLQVLNFISAIREEGSQKSATELVKQLAVKILTEYKKELERTSAQWNHPRNPQLFVIAKKLEAIAYLVGDKLVDDVFFEDKDKATQGFSFALLRRIHREKKSYEGDNFLAREQEGLKFAHFDRHKLAVQLMLRVLSPRYINQSNDQVCGVNSFVHNIALMNPLVYVKMVDQLVTRGEFDFSTLFKQHGDFKVQITETAIFEKAEETGHDGIQDADHIILNGIRSSQNILHTYRSEGPEFIKQIFGVSMPNELKRWMKASGYTNVHTLSLSTEDSFAQLQLLMADGCSVAFLGTGTLAQIILGQTSAEEAGKPGALAQKLDGHFFVINQIQYDKTTQEVQLKIMTWGEEQTVTLPLNVWQQYQGQATAFVGKNPYMTSLFRNKIRQSVSEGDQPYFTAESYCLFIHQLLSNPEATSLSKAHRQQIIATLHKAYRHDQGKTWLEAAVELRDYIQALPPEEQKGMPLNAAILDMALFTEVSSLNDALNAKAYCFYVNKRLDHFPDTLRSRISIRLNQVNAESPSDWGEAALAIRDLIREEEARAFCRAAERTLEPFKDDIEAILVSSKTWVEAEFNIRGLFFHNNKEYQAQLPAKVKYLEVPAKDILLAEASLSANDEKIRWLEYLRAQHDHVEIRRQLLTLYIAEKKWSRALVMFDHVDNSMDKALLCHALRKAMPGGQSLTSTQPAPEKPAASIAWPLVGFTAAGLIGGALTGLGIAGGLGSALATAALAGPVGWALVGVAALLAIGSLVLGLVTLKGNTSDPSPSPQSDPSLDKLEELAMNGAPCQLVSQLEVKPEAIGQSLQEDELGAGQDAEESLDLAQALAEDFSEEENHSGMGYEQQSLQQ</sequence>
<dbReference type="EMBL" id="QZWB01000012">
    <property type="protein sequence ID" value="RJT45240.1"/>
    <property type="molecule type" value="Genomic_DNA"/>
</dbReference>
<dbReference type="Proteomes" id="UP000270757">
    <property type="component" value="Unassembled WGS sequence"/>
</dbReference>
<keyword evidence="2" id="KW-1133">Transmembrane helix</keyword>
<evidence type="ECO:0000313" key="3">
    <source>
        <dbReference type="EMBL" id="RJT45240.1"/>
    </source>
</evidence>
<keyword evidence="2" id="KW-0472">Membrane</keyword>
<feature type="region of interest" description="Disordered" evidence="1">
    <location>
        <begin position="833"/>
        <end position="879"/>
    </location>
</feature>